<comment type="caution">
    <text evidence="6">The sequence shown here is derived from an EMBL/GenBank/DDBJ whole genome shotgun (WGS) entry which is preliminary data.</text>
</comment>
<dbReference type="InterPro" id="IPR044505">
    <property type="entry name" value="GlgX_Isoamylase_N_E_set"/>
</dbReference>
<dbReference type="InterPro" id="IPR013783">
    <property type="entry name" value="Ig-like_fold"/>
</dbReference>
<evidence type="ECO:0000256" key="3">
    <source>
        <dbReference type="ARBA" id="ARBA00023295"/>
    </source>
</evidence>
<dbReference type="GO" id="GO:0004135">
    <property type="term" value="F:amylo-alpha-1,6-glucosidase activity"/>
    <property type="evidence" value="ECO:0007669"/>
    <property type="project" value="InterPro"/>
</dbReference>
<dbReference type="SUPFAM" id="SSF81296">
    <property type="entry name" value="E set domains"/>
    <property type="match status" value="1"/>
</dbReference>
<gene>
    <name evidence="6" type="primary">glgX</name>
    <name evidence="6" type="ORF">H9908_04385</name>
</gene>
<dbReference type="NCBIfam" id="TIGR02100">
    <property type="entry name" value="glgX_debranch"/>
    <property type="match status" value="1"/>
</dbReference>
<reference evidence="6" key="1">
    <citation type="journal article" date="2021" name="PeerJ">
        <title>Extensive microbial diversity within the chicken gut microbiome revealed by metagenomics and culture.</title>
        <authorList>
            <person name="Gilroy R."/>
            <person name="Ravi A."/>
            <person name="Getino M."/>
            <person name="Pursley I."/>
            <person name="Horton D.L."/>
            <person name="Alikhan N.F."/>
            <person name="Baker D."/>
            <person name="Gharbi K."/>
            <person name="Hall N."/>
            <person name="Watson M."/>
            <person name="Adriaenssens E.M."/>
            <person name="Foster-Nyarko E."/>
            <person name="Jarju S."/>
            <person name="Secka A."/>
            <person name="Antonio M."/>
            <person name="Oren A."/>
            <person name="Chaudhuri R.R."/>
            <person name="La Ragione R."/>
            <person name="Hildebrand F."/>
            <person name="Pallen M.J."/>
        </authorList>
    </citation>
    <scope>NUCLEOTIDE SEQUENCE</scope>
    <source>
        <strain evidence="6">ChiHjej10B9-4811</strain>
    </source>
</reference>
<keyword evidence="2" id="KW-0378">Hydrolase</keyword>
<dbReference type="EMBL" id="DWUS01000098">
    <property type="protein sequence ID" value="HJD51084.1"/>
    <property type="molecule type" value="Genomic_DNA"/>
</dbReference>
<dbReference type="Pfam" id="PF02922">
    <property type="entry name" value="CBM_48"/>
    <property type="match status" value="1"/>
</dbReference>
<organism evidence="6 7">
    <name type="scientific">Candidatus Rothia avistercoris</name>
    <dbReference type="NCBI Taxonomy" id="2840479"/>
    <lineage>
        <taxon>Bacteria</taxon>
        <taxon>Bacillati</taxon>
        <taxon>Actinomycetota</taxon>
        <taxon>Actinomycetes</taxon>
        <taxon>Micrococcales</taxon>
        <taxon>Micrococcaceae</taxon>
        <taxon>Rothia</taxon>
    </lineage>
</organism>
<dbReference type="PANTHER" id="PTHR43002">
    <property type="entry name" value="GLYCOGEN DEBRANCHING ENZYME"/>
    <property type="match status" value="1"/>
</dbReference>
<accession>A0A9D2ZT69</accession>
<evidence type="ECO:0000256" key="1">
    <source>
        <dbReference type="ARBA" id="ARBA00008061"/>
    </source>
</evidence>
<sequence>MRIEVWAPGAHRVWLCLFDNQNHETRHELTSKDGEHWVGDIAGVHPGDRYGFRATGDSPAFAEEKLLIYPSARLLEAPLRWDPLMSADTPGDSAPVVPKGIILDDNPQAPDPASNRPAVPWDETVIYEAHVKGLTQLHPDIAPDLRGSYAALAEPALIQHLRTLGITTLELLPVQAFIDDQHLVQRDLTNYWGYQPIGFSALEPRYASHREEGNLSAGERADIEFREAVHTLHEHGIEVILDVVFNHSGEGGDEGPILSMRGLNDAGYYLRNTDGGYTNDTGTGNTLAVRNPYVLRLVLDSLRHFATRYGVDGFRFDLATTLGRTETGFSAQAAFFQAVSQDPVLRSLKMIAEPWDIGPGGYQLGHFPHPWREWNDSFRDGVRRAWRKDTDTMGLLASALLGTAGRFDHSGRPATASINFLTAHDGFTLQDLVSYAHKHNEANGEDNLDGHNDNHSDNLGVEGPTDDPVLLGRRDRRVRALLATLLLAQGVPMLLAGDELGNSQLGNNNAYCQDNEITWLDWQQADTDLTAYVAALTELRRRFVQLRQNTFIHDDRVTWWHTDGSPVQGSDWHSEGFDGFQMMLGDEDSGYLLVVVNVGDQRDLVLPEHPQGLEWAFELSSDPESEHPLGAQTVKVFSAQV</sequence>
<reference evidence="6" key="2">
    <citation type="submission" date="2021-04" db="EMBL/GenBank/DDBJ databases">
        <authorList>
            <person name="Gilroy R."/>
        </authorList>
    </citation>
    <scope>NUCLEOTIDE SEQUENCE</scope>
    <source>
        <strain evidence="6">ChiHjej10B9-4811</strain>
    </source>
</reference>
<feature type="domain" description="Glycosyl hydrolase family 13 catalytic" evidence="5">
    <location>
        <begin position="136"/>
        <end position="540"/>
    </location>
</feature>
<dbReference type="Proteomes" id="UP000823908">
    <property type="component" value="Unassembled WGS sequence"/>
</dbReference>
<dbReference type="SMART" id="SM00642">
    <property type="entry name" value="Aamy"/>
    <property type="match status" value="1"/>
</dbReference>
<dbReference type="InterPro" id="IPR011837">
    <property type="entry name" value="Glycogen_debranch_GlgX"/>
</dbReference>
<dbReference type="InterPro" id="IPR004193">
    <property type="entry name" value="Glyco_hydro_13_N"/>
</dbReference>
<evidence type="ECO:0000313" key="6">
    <source>
        <dbReference type="EMBL" id="HJD51084.1"/>
    </source>
</evidence>
<evidence type="ECO:0000313" key="7">
    <source>
        <dbReference type="Proteomes" id="UP000823908"/>
    </source>
</evidence>
<feature type="region of interest" description="Disordered" evidence="4">
    <location>
        <begin position="441"/>
        <end position="468"/>
    </location>
</feature>
<dbReference type="CDD" id="cd02856">
    <property type="entry name" value="E_set_GDE_Isoamylase_N"/>
    <property type="match status" value="1"/>
</dbReference>
<evidence type="ECO:0000256" key="2">
    <source>
        <dbReference type="ARBA" id="ARBA00022801"/>
    </source>
</evidence>
<dbReference type="GO" id="GO:0005980">
    <property type="term" value="P:glycogen catabolic process"/>
    <property type="evidence" value="ECO:0007669"/>
    <property type="project" value="InterPro"/>
</dbReference>
<keyword evidence="3" id="KW-0326">Glycosidase</keyword>
<dbReference type="InterPro" id="IPR006047">
    <property type="entry name" value="GH13_cat_dom"/>
</dbReference>
<dbReference type="CDD" id="cd11326">
    <property type="entry name" value="AmyAc_Glg_debranch"/>
    <property type="match status" value="1"/>
</dbReference>
<dbReference type="Gene3D" id="3.20.20.80">
    <property type="entry name" value="Glycosidases"/>
    <property type="match status" value="1"/>
</dbReference>
<comment type="similarity">
    <text evidence="1">Belongs to the glycosyl hydrolase 13 family.</text>
</comment>
<feature type="compositionally biased region" description="Basic and acidic residues" evidence="4">
    <location>
        <begin position="441"/>
        <end position="456"/>
    </location>
</feature>
<dbReference type="SUPFAM" id="SSF51011">
    <property type="entry name" value="Glycosyl hydrolase domain"/>
    <property type="match status" value="1"/>
</dbReference>
<evidence type="ECO:0000259" key="5">
    <source>
        <dbReference type="SMART" id="SM00642"/>
    </source>
</evidence>
<name>A0A9D2ZT69_9MICC</name>
<dbReference type="InterPro" id="IPR014756">
    <property type="entry name" value="Ig_E-set"/>
</dbReference>
<evidence type="ECO:0000256" key="4">
    <source>
        <dbReference type="SAM" id="MobiDB-lite"/>
    </source>
</evidence>
<dbReference type="Gene3D" id="2.60.40.10">
    <property type="entry name" value="Immunoglobulins"/>
    <property type="match status" value="1"/>
</dbReference>
<dbReference type="InterPro" id="IPR017853">
    <property type="entry name" value="GH"/>
</dbReference>
<dbReference type="AlphaFoldDB" id="A0A9D2ZT69"/>
<dbReference type="SUPFAM" id="SSF51445">
    <property type="entry name" value="(Trans)glycosidases"/>
    <property type="match status" value="1"/>
</dbReference>
<proteinExistence type="inferred from homology"/>
<protein>
    <submittedName>
        <fullName evidence="6">Glycogen debranching protein GlgX</fullName>
    </submittedName>
</protein>